<dbReference type="Gene3D" id="3.80.10.10">
    <property type="entry name" value="Ribonuclease Inhibitor"/>
    <property type="match status" value="3"/>
</dbReference>
<protein>
    <recommendedName>
        <fullName evidence="1">non-specific serine/threonine protein kinase</fullName>
        <ecNumber evidence="1">2.7.11.1</ecNumber>
    </recommendedName>
</protein>
<evidence type="ECO:0000256" key="8">
    <source>
        <dbReference type="ARBA" id="ARBA00022840"/>
    </source>
</evidence>
<dbReference type="InterPro" id="IPR013783">
    <property type="entry name" value="Ig-like_fold"/>
</dbReference>
<dbReference type="InterPro" id="IPR001611">
    <property type="entry name" value="Leu-rich_rpt"/>
</dbReference>
<dbReference type="PANTHER" id="PTHR48005:SF16">
    <property type="entry name" value="MDIS1-INTERACTING RECEPTOR LIKE KINASE 2-LIKE ISOFORM X1"/>
    <property type="match status" value="1"/>
</dbReference>
<dbReference type="InterPro" id="IPR051420">
    <property type="entry name" value="Ser_Thr_Kinases_DiverseReg"/>
</dbReference>
<dbReference type="PANTHER" id="PTHR48005">
    <property type="entry name" value="LEUCINE RICH REPEAT KINASE 2"/>
    <property type="match status" value="1"/>
</dbReference>
<feature type="chain" id="PRO_5005838873" description="non-specific serine/threonine protein kinase" evidence="12">
    <location>
        <begin position="33"/>
        <end position="1367"/>
    </location>
</feature>
<keyword evidence="4" id="KW-0808">Transferase</keyword>
<keyword evidence="3" id="KW-0433">Leucine-rich repeat</keyword>
<reference evidence="14" key="1">
    <citation type="journal article" date="2015" name="Genome Announc.">
        <title>Draft Genome Sequences of Anaerolinea thermolimosa IMO-1, Bellilinea caldifistulae GOMI-1, Leptolinea tardivitalis YMTK-2, Levilinea saccharolytica KIBI-1, Longilinea arvoryzae KOME-1, Previously Described as Members of the Class Anaerolineae (Chloroflexi).</title>
        <authorList>
            <person name="Matsuura N."/>
            <person name="Tourlousse M.D."/>
            <person name="Ohashi A."/>
            <person name="Hugenholtz P."/>
            <person name="Sekiguchi Y."/>
        </authorList>
    </citation>
    <scope>NUCLEOTIDE SEQUENCE</scope>
    <source>
        <strain evidence="14">KIBI-1</strain>
    </source>
</reference>
<dbReference type="GO" id="GO:0004674">
    <property type="term" value="F:protein serine/threonine kinase activity"/>
    <property type="evidence" value="ECO:0007669"/>
    <property type="project" value="UniProtKB-KW"/>
</dbReference>
<dbReference type="SUPFAM" id="SSF49265">
    <property type="entry name" value="Fibronectin type III"/>
    <property type="match status" value="1"/>
</dbReference>
<dbReference type="Pfam" id="PF18998">
    <property type="entry name" value="Flg_new_2"/>
    <property type="match status" value="1"/>
</dbReference>
<dbReference type="Gene3D" id="2.60.40.10">
    <property type="entry name" value="Immunoglobulins"/>
    <property type="match status" value="4"/>
</dbReference>
<evidence type="ECO:0000256" key="4">
    <source>
        <dbReference type="ARBA" id="ARBA00022679"/>
    </source>
</evidence>
<evidence type="ECO:0000256" key="2">
    <source>
        <dbReference type="ARBA" id="ARBA00022527"/>
    </source>
</evidence>
<evidence type="ECO:0000256" key="7">
    <source>
        <dbReference type="ARBA" id="ARBA00022777"/>
    </source>
</evidence>
<keyword evidence="7" id="KW-0418">Kinase</keyword>
<comment type="catalytic activity">
    <reaction evidence="9">
        <text>L-threonyl-[protein] + ATP = O-phospho-L-threonyl-[protein] + ADP + H(+)</text>
        <dbReference type="Rhea" id="RHEA:46608"/>
        <dbReference type="Rhea" id="RHEA-COMP:11060"/>
        <dbReference type="Rhea" id="RHEA-COMP:11605"/>
        <dbReference type="ChEBI" id="CHEBI:15378"/>
        <dbReference type="ChEBI" id="CHEBI:30013"/>
        <dbReference type="ChEBI" id="CHEBI:30616"/>
        <dbReference type="ChEBI" id="CHEBI:61977"/>
        <dbReference type="ChEBI" id="CHEBI:456216"/>
        <dbReference type="EC" id="2.7.11.1"/>
    </reaction>
</comment>
<evidence type="ECO:0000256" key="3">
    <source>
        <dbReference type="ARBA" id="ARBA00022614"/>
    </source>
</evidence>
<proteinExistence type="predicted"/>
<evidence type="ECO:0000256" key="1">
    <source>
        <dbReference type="ARBA" id="ARBA00012513"/>
    </source>
</evidence>
<sequence>MNQRGQLWKSIFNAIAVFILLVSWVGASPAQAQAEDPPAAPQGGGGCHPFPDVLEPNDTLEQAPRVDANDSIHAQLCPGSENDYYAVDLTAGQELVVTLEYDTPYPWPMFEILDANGDTAVDSWWLWSNGIYLFSENGREYMSYAFTPQQSGRYYIHVYSWMSEFPIEYTLHLSTLCKGLFTEAQYSEDGNAILTEPAGNCGKGPRVYQAGTQVRLQAVAGKDYQGTDYKFVRWNGDLSGSANPATVRMDRTQRIRALMTLSGPPFSCANAEGVSVSDCEALVSLFNAVDGKNWKNSEGWLYDPYVCGWYGVYCGKDYSLYLRGNKLKGSLPAKFYTLSGFPHIDLGENQLGPSLSDSFSKMPQLKTLRLDHNQFSGTLPAGMKTLPNLRTLDLSYNQLGGPLPLDGANWPALRSLNLAGNQFSGGIPSALRDHFWYLNSLDLSYNRLTGPIPTDLNQMFWLERLEAHHNQLSGPIPQEIGTMGHLAYLDLQSNLLSGPLPAVLGNLPLQVLQLSNNRLSGPIPPELFSENTQSLEVLELANNQLSGEIPWLFSMFPYLRQLRLDGNRLIAPDWYLRLFLAWKNPSWVSSQRVPMLQVSLNDLGISVWNFPVNTDLSVSIRDSGNALLYQTTTQTNSMGYAFLSSGDHQVALAPGMTVEVSDGVTVKQLTLETVAVNQVNLPAQQVTGTAQPGALVQVLADNLSQYDRVQVVADGGGSWDTQNDDWLHDWFGEWAEPTESLLLLPDTRVSARVYDADGDVTYAQQIPCIPLQTAVSPASAGTVNATPAPNCPNGYLQGTIVQLEAAANPGFKFDHWSVAGYTTSDPQFQVQVNPDTLVTANFQEAVPPTVLKVNSFRPTADQQITPGEVITNLPITQLWVHFSEPMYNPSGDLLYPRDVTNPNAYRLTVSGQPVTVNLVVYDAANRAAKLLLNGGKALESGSYTLEILDGWLDDSQRNLFDGDGDGIPGGAYTLDFTLSNIPSAPKLVAPLSRTFLNDTTPAFEWMPGPTDKSYILQIAHDSAFQSLVGTYAVAGSTFTLPAEDALAEGRYFWRVYAVNPFDLPGKWSQVWNFIVDTSAPAAPLLRTPKQNTNTTDTTPLLAWMRSPGAQSYRLRLSNEPSFSRILVDTTTLKTSYVLPTADALPYGRYYWQVQAVDAAGNLSPWSGFFTFDVSLLRSPQDGTYTTQTNPTLRWTRLKTASHYYLEVSRSPYFTPGNQVLFLTVPGNETRWVLGPLSHGWYYWRMAAVVDGVTTPWMPTESFAVTPGLGRPKLTSPANNSIQPTRTVELVWQEASWGGYLPPVYQVQVDDTSNFSSPLVDVTLSAGELSWVTPNLVNGKHYWRVRAVNWLGYTGPWSASGNFTVLAP</sequence>
<feature type="region of interest" description="Disordered" evidence="11">
    <location>
        <begin position="32"/>
        <end position="56"/>
    </location>
</feature>
<dbReference type="Pfam" id="PF13855">
    <property type="entry name" value="LRR_8"/>
    <property type="match status" value="2"/>
</dbReference>
<organism evidence="14">
    <name type="scientific">Levilinea saccharolytica</name>
    <dbReference type="NCBI Taxonomy" id="229921"/>
    <lineage>
        <taxon>Bacteria</taxon>
        <taxon>Bacillati</taxon>
        <taxon>Chloroflexota</taxon>
        <taxon>Anaerolineae</taxon>
        <taxon>Anaerolineales</taxon>
        <taxon>Anaerolineaceae</taxon>
        <taxon>Levilinea</taxon>
    </lineage>
</organism>
<dbReference type="SUPFAM" id="SSF89260">
    <property type="entry name" value="Collagen-binding domain"/>
    <property type="match status" value="1"/>
</dbReference>
<evidence type="ECO:0000256" key="10">
    <source>
        <dbReference type="ARBA" id="ARBA00048679"/>
    </source>
</evidence>
<dbReference type="Pfam" id="PF00560">
    <property type="entry name" value="LRR_1"/>
    <property type="match status" value="4"/>
</dbReference>
<keyword evidence="8" id="KW-0067">ATP-binding</keyword>
<feature type="signal peptide" evidence="12">
    <location>
        <begin position="1"/>
        <end position="32"/>
    </location>
</feature>
<dbReference type="RefSeq" id="WP_062419571.1">
    <property type="nucleotide sequence ID" value="NZ_BBXZ01000172.1"/>
</dbReference>
<dbReference type="InterPro" id="IPR032675">
    <property type="entry name" value="LRR_dom_sf"/>
</dbReference>
<accession>A0A0M9U320</accession>
<keyword evidence="2" id="KW-0723">Serine/threonine-protein kinase</keyword>
<evidence type="ECO:0000313" key="14">
    <source>
        <dbReference type="EMBL" id="GAP19284.1"/>
    </source>
</evidence>
<dbReference type="Gene3D" id="2.60.120.380">
    <property type="match status" value="1"/>
</dbReference>
<evidence type="ECO:0000256" key="6">
    <source>
        <dbReference type="ARBA" id="ARBA00022741"/>
    </source>
</evidence>
<dbReference type="FunFam" id="3.80.10.10:FF:000041">
    <property type="entry name" value="LRR receptor-like serine/threonine-protein kinase ERECTA"/>
    <property type="match status" value="1"/>
</dbReference>
<dbReference type="InterPro" id="IPR036116">
    <property type="entry name" value="FN3_sf"/>
</dbReference>
<keyword evidence="5" id="KW-0677">Repeat</keyword>
<comment type="catalytic activity">
    <reaction evidence="10">
        <text>L-seryl-[protein] + ATP = O-phospho-L-seryl-[protein] + ADP + H(+)</text>
        <dbReference type="Rhea" id="RHEA:17989"/>
        <dbReference type="Rhea" id="RHEA-COMP:9863"/>
        <dbReference type="Rhea" id="RHEA-COMP:11604"/>
        <dbReference type="ChEBI" id="CHEBI:15378"/>
        <dbReference type="ChEBI" id="CHEBI:29999"/>
        <dbReference type="ChEBI" id="CHEBI:30616"/>
        <dbReference type="ChEBI" id="CHEBI:83421"/>
        <dbReference type="ChEBI" id="CHEBI:456216"/>
        <dbReference type="EC" id="2.7.11.1"/>
    </reaction>
</comment>
<keyword evidence="6" id="KW-0547">Nucleotide-binding</keyword>
<name>A0A0M9U320_9CHLR</name>
<dbReference type="EC" id="2.7.11.1" evidence="1"/>
<dbReference type="EMBL" id="DF967975">
    <property type="protein sequence ID" value="GAP19284.1"/>
    <property type="molecule type" value="Genomic_DNA"/>
</dbReference>
<dbReference type="InterPro" id="IPR044060">
    <property type="entry name" value="Bacterial_rp_domain"/>
</dbReference>
<evidence type="ECO:0000256" key="5">
    <source>
        <dbReference type="ARBA" id="ARBA00022737"/>
    </source>
</evidence>
<evidence type="ECO:0000256" key="11">
    <source>
        <dbReference type="SAM" id="MobiDB-lite"/>
    </source>
</evidence>
<evidence type="ECO:0000259" key="13">
    <source>
        <dbReference type="Pfam" id="PF18998"/>
    </source>
</evidence>
<keyword evidence="12" id="KW-0732">Signal</keyword>
<evidence type="ECO:0000256" key="9">
    <source>
        <dbReference type="ARBA" id="ARBA00047899"/>
    </source>
</evidence>
<dbReference type="SUPFAM" id="SSF52058">
    <property type="entry name" value="L domain-like"/>
    <property type="match status" value="1"/>
</dbReference>
<feature type="domain" description="Bacterial repeat" evidence="13">
    <location>
        <begin position="772"/>
        <end position="844"/>
    </location>
</feature>
<dbReference type="GO" id="GO:0005524">
    <property type="term" value="F:ATP binding"/>
    <property type="evidence" value="ECO:0007669"/>
    <property type="project" value="UniProtKB-KW"/>
</dbReference>
<gene>
    <name evidence="14" type="ORF">LSAC_03185</name>
</gene>
<evidence type="ECO:0000256" key="12">
    <source>
        <dbReference type="SAM" id="SignalP"/>
    </source>
</evidence>